<feature type="domain" description="CBS" evidence="5">
    <location>
        <begin position="7"/>
        <end position="63"/>
    </location>
</feature>
<feature type="domain" description="BON" evidence="4">
    <location>
        <begin position="465"/>
        <end position="533"/>
    </location>
</feature>
<dbReference type="EMBL" id="ASRX01000102">
    <property type="protein sequence ID" value="EYF00669.1"/>
    <property type="molecule type" value="Genomic_DNA"/>
</dbReference>
<evidence type="ECO:0000313" key="6">
    <source>
        <dbReference type="EMBL" id="EYF00669.1"/>
    </source>
</evidence>
<evidence type="ECO:0008006" key="8">
    <source>
        <dbReference type="Google" id="ProtNLM"/>
    </source>
</evidence>
<evidence type="ECO:0000259" key="5">
    <source>
        <dbReference type="PROSITE" id="PS51371"/>
    </source>
</evidence>
<evidence type="ECO:0000256" key="3">
    <source>
        <dbReference type="SAM" id="MobiDB-lite"/>
    </source>
</evidence>
<keyword evidence="1 2" id="KW-0129">CBS domain</keyword>
<reference evidence="6 7" key="1">
    <citation type="submission" date="2013-05" db="EMBL/GenBank/DDBJ databases">
        <title>Genome assembly of Chondromyces apiculatus DSM 436.</title>
        <authorList>
            <person name="Sharma G."/>
            <person name="Khatri I."/>
            <person name="Kaur C."/>
            <person name="Mayilraj S."/>
            <person name="Subramanian S."/>
        </authorList>
    </citation>
    <scope>NUCLEOTIDE SEQUENCE [LARGE SCALE GENOMIC DNA]</scope>
    <source>
        <strain evidence="6 7">DSM 436</strain>
    </source>
</reference>
<evidence type="ECO:0000313" key="7">
    <source>
        <dbReference type="Proteomes" id="UP000019678"/>
    </source>
</evidence>
<proteinExistence type="predicted"/>
<dbReference type="PROSITE" id="PS51371">
    <property type="entry name" value="CBS"/>
    <property type="match status" value="2"/>
</dbReference>
<dbReference type="AlphaFoldDB" id="A0A017SUM9"/>
<dbReference type="SUPFAM" id="SSF54631">
    <property type="entry name" value="CBS-domain pair"/>
    <property type="match status" value="1"/>
</dbReference>
<feature type="region of interest" description="Disordered" evidence="3">
    <location>
        <begin position="136"/>
        <end position="338"/>
    </location>
</feature>
<dbReference type="InterPro" id="IPR007055">
    <property type="entry name" value="BON_dom"/>
</dbReference>
<dbReference type="PANTHER" id="PTHR43080">
    <property type="entry name" value="CBS DOMAIN-CONTAINING PROTEIN CBSX3, MITOCHONDRIAL"/>
    <property type="match status" value="1"/>
</dbReference>
<feature type="compositionally biased region" description="Basic and acidic residues" evidence="3">
    <location>
        <begin position="216"/>
        <end position="265"/>
    </location>
</feature>
<feature type="domain" description="CBS" evidence="5">
    <location>
        <begin position="72"/>
        <end position="128"/>
    </location>
</feature>
<evidence type="ECO:0000259" key="4">
    <source>
        <dbReference type="PROSITE" id="PS50914"/>
    </source>
</evidence>
<evidence type="ECO:0000256" key="1">
    <source>
        <dbReference type="ARBA" id="ARBA00023122"/>
    </source>
</evidence>
<name>A0A017SUM9_9BACT</name>
<dbReference type="PANTHER" id="PTHR43080:SF2">
    <property type="entry name" value="CBS DOMAIN-CONTAINING PROTEIN"/>
    <property type="match status" value="1"/>
</dbReference>
<feature type="compositionally biased region" description="Basic and acidic residues" evidence="3">
    <location>
        <begin position="189"/>
        <end position="209"/>
    </location>
</feature>
<dbReference type="Proteomes" id="UP000019678">
    <property type="component" value="Unassembled WGS sequence"/>
</dbReference>
<dbReference type="Gene3D" id="3.10.580.10">
    <property type="entry name" value="CBS-domain"/>
    <property type="match status" value="1"/>
</dbReference>
<accession>A0A017SUM9</accession>
<dbReference type="Gene3D" id="3.30.1340.30">
    <property type="match status" value="1"/>
</dbReference>
<feature type="compositionally biased region" description="Gly residues" evidence="3">
    <location>
        <begin position="295"/>
        <end position="307"/>
    </location>
</feature>
<dbReference type="PROSITE" id="PS50914">
    <property type="entry name" value="BON"/>
    <property type="match status" value="1"/>
</dbReference>
<feature type="compositionally biased region" description="Basic and acidic residues" evidence="3">
    <location>
        <begin position="530"/>
        <end position="544"/>
    </location>
</feature>
<feature type="compositionally biased region" description="Gly residues" evidence="3">
    <location>
        <begin position="321"/>
        <end position="330"/>
    </location>
</feature>
<dbReference type="eggNOG" id="COG2823">
    <property type="taxonomic scope" value="Bacteria"/>
</dbReference>
<dbReference type="CDD" id="cd04622">
    <property type="entry name" value="CBS_pair_HRP1_like"/>
    <property type="match status" value="1"/>
</dbReference>
<dbReference type="InterPro" id="IPR046342">
    <property type="entry name" value="CBS_dom_sf"/>
</dbReference>
<dbReference type="SMART" id="SM00749">
    <property type="entry name" value="BON"/>
    <property type="match status" value="1"/>
</dbReference>
<feature type="compositionally biased region" description="Low complexity" evidence="3">
    <location>
        <begin position="548"/>
        <end position="561"/>
    </location>
</feature>
<feature type="region of interest" description="Disordered" evidence="3">
    <location>
        <begin position="530"/>
        <end position="573"/>
    </location>
</feature>
<dbReference type="STRING" id="1192034.CAP_0360"/>
<sequence length="573" mass="63168">MRLREVMTTKVEWVGPDTTVEEAAQRMRRLDIGALPVCEGGRVIGILTDRDIVVRGVSAGYDLPRATVGELASRELLVGHDDQHVDEAARMMHSRGVRRLPIVDAERRLIGIVTAEDLTARVGKAEQAGRIAVTTGGTHEAPGMRAHEQAQEHLAQERQGREDDDPARPRGRNEASNTRGGTIMAERYGMGRDEERFGRGREDERRTGERGGAGGRDYEMSQHRGYGDRDMDTSRGMGRDQERGTGRDYDELQRTSYSRDYDRSLRGQTDQGAYGQQRGYEQGHQRSFSSSDEQGGWGQPRGQGGRSRGWDEDQGGRSMYEGGGMMGRNFGGQEPRMYGQERGYGGEGHFQEHGSGYHGGHQGWEGQGRMGGMGRDWEHQGRMGGMGRDWEHQGRMGGGMGQDWEDQGRMGGMGYQGHVGYQGNMGGMGQGHMGQGGEHQGRMGMAENFGQQSGMRRGPKGYKRSDDRIREELCDKLSDHPVVDSSDVEVKVQGGEVTLTGTVTERRHKHLIEQLAEAISGVTDVRNEVRVKRMDTSSEARGTEQQRSTTAASETGASTKTQTSQNTPSRTAS</sequence>
<gene>
    <name evidence="6" type="ORF">CAP_0360</name>
</gene>
<feature type="compositionally biased region" description="Polar residues" evidence="3">
    <location>
        <begin position="562"/>
        <end position="573"/>
    </location>
</feature>
<dbReference type="Pfam" id="PF00571">
    <property type="entry name" value="CBS"/>
    <property type="match status" value="2"/>
</dbReference>
<protein>
    <recommendedName>
        <fullName evidence="8">CBS domain protein</fullName>
    </recommendedName>
</protein>
<feature type="compositionally biased region" description="Basic and acidic residues" evidence="3">
    <location>
        <begin position="145"/>
        <end position="173"/>
    </location>
</feature>
<organism evidence="6 7">
    <name type="scientific">Chondromyces apiculatus DSM 436</name>
    <dbReference type="NCBI Taxonomy" id="1192034"/>
    <lineage>
        <taxon>Bacteria</taxon>
        <taxon>Pseudomonadati</taxon>
        <taxon>Myxococcota</taxon>
        <taxon>Polyangia</taxon>
        <taxon>Polyangiales</taxon>
        <taxon>Polyangiaceae</taxon>
        <taxon>Chondromyces</taxon>
    </lineage>
</organism>
<dbReference type="InterPro" id="IPR051257">
    <property type="entry name" value="Diverse_CBS-Domain"/>
</dbReference>
<evidence type="ECO:0000256" key="2">
    <source>
        <dbReference type="PROSITE-ProRule" id="PRU00703"/>
    </source>
</evidence>
<dbReference type="OrthoDB" id="9802114at2"/>
<keyword evidence="7" id="KW-1185">Reference proteome</keyword>
<dbReference type="SMART" id="SM00116">
    <property type="entry name" value="CBS"/>
    <property type="match status" value="2"/>
</dbReference>
<dbReference type="Pfam" id="PF04972">
    <property type="entry name" value="BON"/>
    <property type="match status" value="1"/>
</dbReference>
<dbReference type="InterPro" id="IPR014004">
    <property type="entry name" value="Transpt-assoc_nodulatn_dom_bac"/>
</dbReference>
<dbReference type="eggNOG" id="COG0517">
    <property type="taxonomic scope" value="Bacteria"/>
</dbReference>
<comment type="caution">
    <text evidence="6">The sequence shown here is derived from an EMBL/GenBank/DDBJ whole genome shotgun (WGS) entry which is preliminary data.</text>
</comment>
<dbReference type="InterPro" id="IPR000644">
    <property type="entry name" value="CBS_dom"/>
</dbReference>